<dbReference type="EMBL" id="CP039346">
    <property type="protein sequence ID" value="QCD82920.1"/>
    <property type="molecule type" value="Genomic_DNA"/>
</dbReference>
<evidence type="ECO:0000313" key="3">
    <source>
        <dbReference type="Proteomes" id="UP000501690"/>
    </source>
</evidence>
<sequence>MLASYSGFWLLECRGELIFSPSENTSNSLRVLPRALAQARRCVLSDGGRVKPIGNGSAE</sequence>
<dbReference type="EMBL" id="CP039346">
    <property type="protein sequence ID" value="QCD82921.1"/>
    <property type="molecule type" value="Genomic_DNA"/>
</dbReference>
<organism evidence="1 3">
    <name type="scientific">Vigna unguiculata</name>
    <name type="common">Cowpea</name>
    <dbReference type="NCBI Taxonomy" id="3917"/>
    <lineage>
        <taxon>Eukaryota</taxon>
        <taxon>Viridiplantae</taxon>
        <taxon>Streptophyta</taxon>
        <taxon>Embryophyta</taxon>
        <taxon>Tracheophyta</taxon>
        <taxon>Spermatophyta</taxon>
        <taxon>Magnoliopsida</taxon>
        <taxon>eudicotyledons</taxon>
        <taxon>Gunneridae</taxon>
        <taxon>Pentapetalae</taxon>
        <taxon>rosids</taxon>
        <taxon>fabids</taxon>
        <taxon>Fabales</taxon>
        <taxon>Fabaceae</taxon>
        <taxon>Papilionoideae</taxon>
        <taxon>50 kb inversion clade</taxon>
        <taxon>NPAAA clade</taxon>
        <taxon>indigoferoid/millettioid clade</taxon>
        <taxon>Phaseoleae</taxon>
        <taxon>Vigna</taxon>
    </lineage>
</organism>
<evidence type="ECO:0000313" key="1">
    <source>
        <dbReference type="EMBL" id="QCD82920.1"/>
    </source>
</evidence>
<dbReference type="AlphaFoldDB" id="A0A4D6L372"/>
<keyword evidence="3" id="KW-1185">Reference proteome</keyword>
<dbReference type="Proteomes" id="UP000501690">
    <property type="component" value="Linkage Group LG2"/>
</dbReference>
<accession>A0A4D6L372</accession>
<gene>
    <name evidence="1" type="ORF">DEO72_LG2g3262</name>
    <name evidence="2" type="ORF">DEO72_LG2g3263</name>
</gene>
<proteinExistence type="predicted"/>
<evidence type="ECO:0000313" key="2">
    <source>
        <dbReference type="EMBL" id="QCD82921.1"/>
    </source>
</evidence>
<protein>
    <submittedName>
        <fullName evidence="1">Uncharacterized protein</fullName>
    </submittedName>
</protein>
<reference evidence="1 3" key="1">
    <citation type="submission" date="2019-04" db="EMBL/GenBank/DDBJ databases">
        <title>An improved genome assembly and genetic linkage map for asparagus bean, Vigna unguiculata ssp. sesquipedialis.</title>
        <authorList>
            <person name="Xia Q."/>
            <person name="Zhang R."/>
            <person name="Dong Y."/>
        </authorList>
    </citation>
    <scope>NUCLEOTIDE SEQUENCE [LARGE SCALE GENOMIC DNA]</scope>
    <source>
        <tissue evidence="1">Leaf</tissue>
    </source>
</reference>
<name>A0A4D6L372_VIGUN</name>